<reference evidence="2 3" key="1">
    <citation type="submission" date="2020-08" db="EMBL/GenBank/DDBJ databases">
        <title>Genomic Encyclopedia of Type Strains, Phase IV (KMG-IV): sequencing the most valuable type-strain genomes for metagenomic binning, comparative biology and taxonomic classification.</title>
        <authorList>
            <person name="Goeker M."/>
        </authorList>
    </citation>
    <scope>NUCLEOTIDE SEQUENCE [LARGE SCALE GENOMIC DNA]</scope>
    <source>
        <strain evidence="2 3">DSM 12141</strain>
    </source>
</reference>
<keyword evidence="2" id="KW-0560">Oxidoreductase</keyword>
<dbReference type="EMBL" id="JACHIB010000001">
    <property type="protein sequence ID" value="MBB6082049.1"/>
    <property type="molecule type" value="Genomic_DNA"/>
</dbReference>
<protein>
    <submittedName>
        <fullName evidence="2">Formate dehydrogenase subunit delta</fullName>
        <ecNumber evidence="2">1.17.1.9</ecNumber>
    </submittedName>
</protein>
<gene>
    <name evidence="2" type="ORF">HNR28_000067</name>
</gene>
<comment type="caution">
    <text evidence="2">The sequence shown here is derived from an EMBL/GenBank/DDBJ whole genome shotgun (WGS) entry which is preliminary data.</text>
</comment>
<dbReference type="AlphaFoldDB" id="A0A7W9TK18"/>
<feature type="region of interest" description="Disordered" evidence="1">
    <location>
        <begin position="75"/>
        <end position="128"/>
    </location>
</feature>
<dbReference type="InterPro" id="IPR021074">
    <property type="entry name" value="Formate_DH_dsu"/>
</dbReference>
<dbReference type="GO" id="GO:0008863">
    <property type="term" value="F:formate dehydrogenase (NAD+) activity"/>
    <property type="evidence" value="ECO:0007669"/>
    <property type="project" value="UniProtKB-EC"/>
</dbReference>
<dbReference type="RefSeq" id="WP_151023928.1">
    <property type="nucleotide sequence ID" value="NZ_JACHIB010000001.1"/>
</dbReference>
<dbReference type="EC" id="1.17.1.9" evidence="2"/>
<evidence type="ECO:0000313" key="3">
    <source>
        <dbReference type="Proteomes" id="UP000541136"/>
    </source>
</evidence>
<sequence length="128" mass="14212">MTNIEHLIRLANRIGLFFEAMPDRAAGIDSIADHIRRFWDPRMRRALLDYLGTHPDGQWGDTALSPLCREAIALHRERLHPGRAPAPPPAPPGTAAQASGPPPASDLPFRPQQHPRRHTGHSTQEETS</sequence>
<evidence type="ECO:0000313" key="2">
    <source>
        <dbReference type="EMBL" id="MBB6082049.1"/>
    </source>
</evidence>
<name>A0A7W9TK18_CASDE</name>
<proteinExistence type="predicted"/>
<evidence type="ECO:0000256" key="1">
    <source>
        <dbReference type="SAM" id="MobiDB-lite"/>
    </source>
</evidence>
<dbReference type="Pfam" id="PF11390">
    <property type="entry name" value="FdsD"/>
    <property type="match status" value="1"/>
</dbReference>
<accession>A0A7W9TK18</accession>
<dbReference type="Proteomes" id="UP000541136">
    <property type="component" value="Unassembled WGS sequence"/>
</dbReference>
<organism evidence="2 3">
    <name type="scientific">Castellaniella defragrans</name>
    <name type="common">Alcaligenes defragrans</name>
    <dbReference type="NCBI Taxonomy" id="75697"/>
    <lineage>
        <taxon>Bacteria</taxon>
        <taxon>Pseudomonadati</taxon>
        <taxon>Pseudomonadota</taxon>
        <taxon>Betaproteobacteria</taxon>
        <taxon>Burkholderiales</taxon>
        <taxon>Alcaligenaceae</taxon>
        <taxon>Castellaniella</taxon>
    </lineage>
</organism>